<dbReference type="AlphaFoldDB" id="A0A9Q0S807"/>
<dbReference type="FunFam" id="2.60.40.60:FF:000135">
    <property type="entry name" value="cadherin-23 isoform X1"/>
    <property type="match status" value="1"/>
</dbReference>
<evidence type="ECO:0000313" key="14">
    <source>
        <dbReference type="Proteomes" id="UP001151699"/>
    </source>
</evidence>
<evidence type="ECO:0000256" key="4">
    <source>
        <dbReference type="ARBA" id="ARBA00022729"/>
    </source>
</evidence>
<proteinExistence type="predicted"/>
<feature type="domain" description="Cadherin" evidence="12">
    <location>
        <begin position="72"/>
        <end position="181"/>
    </location>
</feature>
<dbReference type="FunFam" id="2.60.40.60:FF:000211">
    <property type="entry name" value="Dachsous cadherin-related 2"/>
    <property type="match status" value="1"/>
</dbReference>
<dbReference type="Proteomes" id="UP001151699">
    <property type="component" value="Chromosome A"/>
</dbReference>
<dbReference type="PANTHER" id="PTHR24026:SF126">
    <property type="entry name" value="PROTOCADHERIN FAT 4"/>
    <property type="match status" value="1"/>
</dbReference>
<dbReference type="EMBL" id="WJQU01000001">
    <property type="protein sequence ID" value="KAJ6648789.1"/>
    <property type="molecule type" value="Genomic_DNA"/>
</dbReference>
<dbReference type="FunFam" id="2.60.40.60:FF:000020">
    <property type="entry name" value="Dachsous cadherin-related 1b"/>
    <property type="match status" value="3"/>
</dbReference>
<keyword evidence="3" id="KW-0812">Transmembrane</keyword>
<feature type="domain" description="Cadherin" evidence="12">
    <location>
        <begin position="746"/>
        <end position="861"/>
    </location>
</feature>
<dbReference type="Pfam" id="PF00028">
    <property type="entry name" value="Cadherin"/>
    <property type="match status" value="10"/>
</dbReference>
<dbReference type="SUPFAM" id="SSF49313">
    <property type="entry name" value="Cadherin-like"/>
    <property type="match status" value="10"/>
</dbReference>
<evidence type="ECO:0000256" key="3">
    <source>
        <dbReference type="ARBA" id="ARBA00022692"/>
    </source>
</evidence>
<gene>
    <name evidence="13" type="primary">ds_1</name>
    <name evidence="13" type="ORF">Bhyg_04020</name>
</gene>
<dbReference type="PANTHER" id="PTHR24026">
    <property type="entry name" value="FAT ATYPICAL CADHERIN-RELATED"/>
    <property type="match status" value="1"/>
</dbReference>
<organism evidence="13 14">
    <name type="scientific">Pseudolycoriella hygida</name>
    <dbReference type="NCBI Taxonomy" id="35572"/>
    <lineage>
        <taxon>Eukaryota</taxon>
        <taxon>Metazoa</taxon>
        <taxon>Ecdysozoa</taxon>
        <taxon>Arthropoda</taxon>
        <taxon>Hexapoda</taxon>
        <taxon>Insecta</taxon>
        <taxon>Pterygota</taxon>
        <taxon>Neoptera</taxon>
        <taxon>Endopterygota</taxon>
        <taxon>Diptera</taxon>
        <taxon>Nematocera</taxon>
        <taxon>Sciaroidea</taxon>
        <taxon>Sciaridae</taxon>
        <taxon>Pseudolycoriella</taxon>
    </lineage>
</organism>
<evidence type="ECO:0000256" key="6">
    <source>
        <dbReference type="ARBA" id="ARBA00022837"/>
    </source>
</evidence>
<evidence type="ECO:0000256" key="1">
    <source>
        <dbReference type="ARBA" id="ARBA00004251"/>
    </source>
</evidence>
<dbReference type="InterPro" id="IPR002126">
    <property type="entry name" value="Cadherin-like_dom"/>
</dbReference>
<dbReference type="GO" id="GO:0005509">
    <property type="term" value="F:calcium ion binding"/>
    <property type="evidence" value="ECO:0007669"/>
    <property type="project" value="UniProtKB-UniRule"/>
</dbReference>
<name>A0A9Q0S807_9DIPT</name>
<reference evidence="13" key="1">
    <citation type="submission" date="2022-07" db="EMBL/GenBank/DDBJ databases">
        <authorList>
            <person name="Trinca V."/>
            <person name="Uliana J.V.C."/>
            <person name="Torres T.T."/>
            <person name="Ward R.J."/>
            <person name="Monesi N."/>
        </authorList>
    </citation>
    <scope>NUCLEOTIDE SEQUENCE</scope>
    <source>
        <strain evidence="13">HSMRA1968</strain>
        <tissue evidence="13">Whole embryos</tissue>
    </source>
</reference>
<dbReference type="PROSITE" id="PS00232">
    <property type="entry name" value="CADHERIN_1"/>
    <property type="match status" value="7"/>
</dbReference>
<dbReference type="OrthoDB" id="6252479at2759"/>
<dbReference type="InterPro" id="IPR020894">
    <property type="entry name" value="Cadherin_CS"/>
</dbReference>
<feature type="domain" description="Cadherin" evidence="12">
    <location>
        <begin position="408"/>
        <end position="533"/>
    </location>
</feature>
<protein>
    <submittedName>
        <fullName evidence="13">Protein dachsous</fullName>
    </submittedName>
</protein>
<keyword evidence="9" id="KW-0472">Membrane</keyword>
<dbReference type="PROSITE" id="PS50268">
    <property type="entry name" value="CADHERIN_2"/>
    <property type="match status" value="10"/>
</dbReference>
<dbReference type="Gene3D" id="2.60.40.60">
    <property type="entry name" value="Cadherins"/>
    <property type="match status" value="10"/>
</dbReference>
<feature type="domain" description="Cadherin" evidence="12">
    <location>
        <begin position="182"/>
        <end position="284"/>
    </location>
</feature>
<dbReference type="GO" id="GO:0007156">
    <property type="term" value="P:homophilic cell adhesion via plasma membrane adhesion molecules"/>
    <property type="evidence" value="ECO:0007669"/>
    <property type="project" value="InterPro"/>
</dbReference>
<keyword evidence="5" id="KW-0677">Repeat</keyword>
<evidence type="ECO:0000256" key="5">
    <source>
        <dbReference type="ARBA" id="ARBA00022737"/>
    </source>
</evidence>
<evidence type="ECO:0000256" key="9">
    <source>
        <dbReference type="ARBA" id="ARBA00023136"/>
    </source>
</evidence>
<dbReference type="FunFam" id="2.60.40.60:FF:000060">
    <property type="entry name" value="Putative cadherin-23"/>
    <property type="match status" value="1"/>
</dbReference>
<feature type="domain" description="Cadherin" evidence="12">
    <location>
        <begin position="2"/>
        <end position="71"/>
    </location>
</feature>
<dbReference type="GO" id="GO:0048731">
    <property type="term" value="P:system development"/>
    <property type="evidence" value="ECO:0007669"/>
    <property type="project" value="UniProtKB-ARBA"/>
</dbReference>
<feature type="non-terminal residue" evidence="13">
    <location>
        <position position="1"/>
    </location>
</feature>
<keyword evidence="4" id="KW-0732">Signal</keyword>
<dbReference type="GO" id="GO:0005886">
    <property type="term" value="C:plasma membrane"/>
    <property type="evidence" value="ECO:0007669"/>
    <property type="project" value="UniProtKB-SubCell"/>
</dbReference>
<dbReference type="InterPro" id="IPR015919">
    <property type="entry name" value="Cadherin-like_sf"/>
</dbReference>
<comment type="caution">
    <text evidence="13">The sequence shown here is derived from an EMBL/GenBank/DDBJ whole genome shotgun (WGS) entry which is preliminary data.</text>
</comment>
<comment type="subcellular location">
    <subcellularLocation>
        <location evidence="1">Cell membrane</location>
        <topology evidence="1">Single-pass type I membrane protein</topology>
    </subcellularLocation>
</comment>
<keyword evidence="8" id="KW-1133">Transmembrane helix</keyword>
<dbReference type="GO" id="GO:0009887">
    <property type="term" value="P:animal organ morphogenesis"/>
    <property type="evidence" value="ECO:0007669"/>
    <property type="project" value="UniProtKB-ARBA"/>
</dbReference>
<dbReference type="SMART" id="SM00112">
    <property type="entry name" value="CA"/>
    <property type="match status" value="10"/>
</dbReference>
<feature type="domain" description="Cadherin" evidence="12">
    <location>
        <begin position="285"/>
        <end position="407"/>
    </location>
</feature>
<feature type="domain" description="Cadherin" evidence="12">
    <location>
        <begin position="983"/>
        <end position="1093"/>
    </location>
</feature>
<evidence type="ECO:0000256" key="10">
    <source>
        <dbReference type="ARBA" id="ARBA00023180"/>
    </source>
</evidence>
<keyword evidence="7" id="KW-0130">Cell adhesion</keyword>
<feature type="domain" description="Cadherin" evidence="12">
    <location>
        <begin position="638"/>
        <end position="745"/>
    </location>
</feature>
<evidence type="ECO:0000313" key="13">
    <source>
        <dbReference type="EMBL" id="KAJ6648789.1"/>
    </source>
</evidence>
<evidence type="ECO:0000256" key="7">
    <source>
        <dbReference type="ARBA" id="ARBA00022889"/>
    </source>
</evidence>
<evidence type="ECO:0000259" key="12">
    <source>
        <dbReference type="PROSITE" id="PS50268"/>
    </source>
</evidence>
<keyword evidence="10" id="KW-0325">Glycoprotein</keyword>
<dbReference type="FunFam" id="2.60.40.60:FF:000081">
    <property type="entry name" value="protocadherin Fat 4"/>
    <property type="match status" value="1"/>
</dbReference>
<keyword evidence="2" id="KW-1003">Cell membrane</keyword>
<dbReference type="GO" id="GO:0060429">
    <property type="term" value="P:epithelium development"/>
    <property type="evidence" value="ECO:0007669"/>
    <property type="project" value="UniProtKB-ARBA"/>
</dbReference>
<accession>A0A9Q0S807</accession>
<dbReference type="GO" id="GO:0048729">
    <property type="term" value="P:tissue morphogenesis"/>
    <property type="evidence" value="ECO:0007669"/>
    <property type="project" value="UniProtKB-ARBA"/>
</dbReference>
<sequence length="1124" mass="123141">MVNYTLGEGFKKLNEFQVKYNTGDVCIVGSLDYEKRNSYEFPIIATDRDGLSSTTMVKIQVTDINDNRPIFYPSEYNVSLREGPPTMSSSTPIIAVVATDPDSGSFGVVSYRIVDGNDAAIFRIDRLTGEIFIAKPSMLSSRIQPYHKLNISATDGGGLKALKNAEVFISVIDSKHRPPIFEKSRYNLYTKEDAVHGYIVGSVSASSDSGSRGVVRYSINSGDPDGYFSIDPVTGNIRVANPLDHETKSQVLLNIQATSGDPPAYGHTQVNIDIEDVNDNSPEFESNTVRISVPENVELDTPLYAAHARDRDSGKNGIVTYRLANVGDTTSYAVNSTSLATRHDMSINLFSIDARSGHLTLSHHLDYESTQQHSLIVTASDAGEPPLSANLTILIDVQDVNDNPPVFEQNEYAVKIIESSPINLQILQVTAVDLDTGNNARLTYRIVGTNQSSQQQKSSSNQTIKPNNADEASEVFGIFPNNGWIYLRASLDRETRDRYDITVLASDNGTPSATATTHVIINVADANDNDPQFARDSYEFSVEENLPRGAIIGIVSAADADLDMNAAIRYNLIPSNTSFQINSMTGEIITREPLDREQRASYDLVAEARDLGTPYRSSRVPLHIVVNDVNDNAPEIVDPQEDVVSVREEQQPGTEVVKIRAVDRDNGYNATISYALIKGRDSDGYDMFSIDPVTGVVRTTKSLDHEEKSIYRLAVAATDSGHPPKQTIRLLRVEILDLNDNRPTFTSSSLVFQIREDVPVGYIVGSVSGSQRSIVDNLIASNNGLHITYTLTSSPNSHEGVFEMDQNTGSLVVAQRLDREQQSEYRLEIRVLDTTSSNNPQSAAVTIKVEIADVNDNAPMWQEDPVVINVVENTPVRSVIYNFSAFDADSGPNGDLRYKIIKQSPFESETFSIDPLTGTLTLKSSIDYEELNEYHVVIEATDQAVNVSERLSSAVTARIIVNDANDNSPVFVTPCCDDFTLYLSDSTSIGEIVMHVLAVDKDSGANGRVIYSIISGNEDGYFTMDQNSGLIELAKPLSGVSSATHQRYVNNVLTNGIFTFLISASDTGLPASKETRITIKVIVQGSSNNPPRFLESVYHANLSENVPPGNFVVRVTAKSFQSDI</sequence>
<dbReference type="CDD" id="cd11304">
    <property type="entry name" value="Cadherin_repeat"/>
    <property type="match status" value="10"/>
</dbReference>
<feature type="domain" description="Cadherin" evidence="12">
    <location>
        <begin position="534"/>
        <end position="636"/>
    </location>
</feature>
<evidence type="ECO:0000256" key="8">
    <source>
        <dbReference type="ARBA" id="ARBA00022989"/>
    </source>
</evidence>
<evidence type="ECO:0000256" key="11">
    <source>
        <dbReference type="PROSITE-ProRule" id="PRU00043"/>
    </source>
</evidence>
<keyword evidence="6 11" id="KW-0106">Calcium</keyword>
<keyword evidence="14" id="KW-1185">Reference proteome</keyword>
<feature type="domain" description="Cadherin" evidence="12">
    <location>
        <begin position="862"/>
        <end position="971"/>
    </location>
</feature>
<dbReference type="PRINTS" id="PR00205">
    <property type="entry name" value="CADHERIN"/>
</dbReference>
<evidence type="ECO:0000256" key="2">
    <source>
        <dbReference type="ARBA" id="ARBA00022475"/>
    </source>
</evidence>